<evidence type="ECO:0000313" key="2">
    <source>
        <dbReference type="EMBL" id="KAK2959964.1"/>
    </source>
</evidence>
<protein>
    <submittedName>
        <fullName evidence="2">Uncharacterized protein</fullName>
    </submittedName>
</protein>
<sequence length="196" mass="21814">MPNVTQLDAAVRLFLSEKSNRSDTRIILNGSHCASPEAISFDEIMRSVILSSFGEVEETSLETDIAHPAIECAHGLRRVGEVKEGRRLCVEGRWRRNLLSEGERQPRDDDLPISTEKAMMGRDDDLPIPTEKAMMGRDDGLPISTEKAMMGRDDDLPISTEKAMMGRDDDLPIPTEKAMMGRDDDLPIPTEKAMMG</sequence>
<evidence type="ECO:0000313" key="3">
    <source>
        <dbReference type="Proteomes" id="UP001281761"/>
    </source>
</evidence>
<name>A0ABQ9Y8D6_9EUKA</name>
<dbReference type="Proteomes" id="UP001281761">
    <property type="component" value="Unassembled WGS sequence"/>
</dbReference>
<comment type="caution">
    <text evidence="2">The sequence shown here is derived from an EMBL/GenBank/DDBJ whole genome shotgun (WGS) entry which is preliminary data.</text>
</comment>
<proteinExistence type="predicted"/>
<evidence type="ECO:0000256" key="1">
    <source>
        <dbReference type="SAM" id="MobiDB-lite"/>
    </source>
</evidence>
<organism evidence="2 3">
    <name type="scientific">Blattamonas nauphoetae</name>
    <dbReference type="NCBI Taxonomy" id="2049346"/>
    <lineage>
        <taxon>Eukaryota</taxon>
        <taxon>Metamonada</taxon>
        <taxon>Preaxostyla</taxon>
        <taxon>Oxymonadida</taxon>
        <taxon>Blattamonas</taxon>
    </lineage>
</organism>
<feature type="region of interest" description="Disordered" evidence="1">
    <location>
        <begin position="101"/>
        <end position="137"/>
    </location>
</feature>
<gene>
    <name evidence="2" type="ORF">BLNAU_5161</name>
</gene>
<keyword evidence="3" id="KW-1185">Reference proteome</keyword>
<accession>A0ABQ9Y8D6</accession>
<feature type="compositionally biased region" description="Basic and acidic residues" evidence="1">
    <location>
        <begin position="101"/>
        <end position="110"/>
    </location>
</feature>
<reference evidence="2 3" key="1">
    <citation type="journal article" date="2022" name="bioRxiv">
        <title>Genomics of Preaxostyla Flagellates Illuminates Evolutionary Transitions and the Path Towards Mitochondrial Loss.</title>
        <authorList>
            <person name="Novak L.V.F."/>
            <person name="Treitli S.C."/>
            <person name="Pyrih J."/>
            <person name="Halakuc P."/>
            <person name="Pipaliya S.V."/>
            <person name="Vacek V."/>
            <person name="Brzon O."/>
            <person name="Soukal P."/>
            <person name="Eme L."/>
            <person name="Dacks J.B."/>
            <person name="Karnkowska A."/>
            <person name="Elias M."/>
            <person name="Hampl V."/>
        </authorList>
    </citation>
    <scope>NUCLEOTIDE SEQUENCE [LARGE SCALE GENOMIC DNA]</scope>
    <source>
        <strain evidence="2">NAU3</strain>
        <tissue evidence="2">Gut</tissue>
    </source>
</reference>
<feature type="region of interest" description="Disordered" evidence="1">
    <location>
        <begin position="165"/>
        <end position="196"/>
    </location>
</feature>
<dbReference type="EMBL" id="JARBJD010000026">
    <property type="protein sequence ID" value="KAK2959964.1"/>
    <property type="molecule type" value="Genomic_DNA"/>
</dbReference>